<dbReference type="PANTHER" id="PTHR43046">
    <property type="entry name" value="GDP-MANNOSE MANNOSYL HYDROLASE"/>
    <property type="match status" value="1"/>
</dbReference>
<reference evidence="4" key="1">
    <citation type="submission" date="2018-08" db="EMBL/GenBank/DDBJ databases">
        <title>A genome reference for cultivated species of the human gut microbiota.</title>
        <authorList>
            <person name="Zou Y."/>
            <person name="Xue W."/>
            <person name="Luo G."/>
        </authorList>
    </citation>
    <scope>NUCLEOTIDE SEQUENCE [LARGE SCALE GENOMIC DNA]</scope>
    <source>
        <strain evidence="4">TF05-5AC</strain>
    </source>
</reference>
<sequence>MAKIVMTNMVMLEVADRLLVIDRIKRFKGVAFPGGKVEAGESIYDSAVREFREETGLFLSNLKCKGFYYWEGEDDFKYFVYLYKAKEYSGELRIATDEGKVYWIEKNLLRNCTLAPHMDEYLRVFENDYSECFCTYKDGYIPHYR</sequence>
<proteinExistence type="predicted"/>
<dbReference type="GeneID" id="97989255"/>
<gene>
    <name evidence="4" type="ORF">DXC51_20890</name>
</gene>
<feature type="domain" description="Nudix hydrolase" evidence="3">
    <location>
        <begin position="1"/>
        <end position="126"/>
    </location>
</feature>
<dbReference type="CDD" id="cd18875">
    <property type="entry name" value="NUDIX_Hydrolase"/>
    <property type="match status" value="1"/>
</dbReference>
<dbReference type="Proteomes" id="UP000260812">
    <property type="component" value="Unassembled WGS sequence"/>
</dbReference>
<comment type="caution">
    <text evidence="4">The sequence shown here is derived from an EMBL/GenBank/DDBJ whole genome shotgun (WGS) entry which is preliminary data.</text>
</comment>
<evidence type="ECO:0000313" key="4">
    <source>
        <dbReference type="EMBL" id="RGE57070.1"/>
    </source>
</evidence>
<evidence type="ECO:0000256" key="2">
    <source>
        <dbReference type="ARBA" id="ARBA00022801"/>
    </source>
</evidence>
<dbReference type="EMBL" id="QVLV01000018">
    <property type="protein sequence ID" value="RGE57070.1"/>
    <property type="molecule type" value="Genomic_DNA"/>
</dbReference>
<dbReference type="RefSeq" id="WP_117545336.1">
    <property type="nucleotide sequence ID" value="NZ_QVLV01000018.1"/>
</dbReference>
<protein>
    <submittedName>
        <fullName evidence="4">8-oxo-dGTP diphosphatase</fullName>
    </submittedName>
</protein>
<accession>A0A3E3HZ26</accession>
<evidence type="ECO:0000259" key="3">
    <source>
        <dbReference type="PROSITE" id="PS51462"/>
    </source>
</evidence>
<name>A0A3E3HZ26_9FIRM</name>
<dbReference type="InterPro" id="IPR000086">
    <property type="entry name" value="NUDIX_hydrolase_dom"/>
</dbReference>
<keyword evidence="2" id="KW-0378">Hydrolase</keyword>
<dbReference type="Pfam" id="PF00293">
    <property type="entry name" value="NUDIX"/>
    <property type="match status" value="1"/>
</dbReference>
<dbReference type="Gene3D" id="3.90.79.10">
    <property type="entry name" value="Nucleoside Triphosphate Pyrophosphohydrolase"/>
    <property type="match status" value="1"/>
</dbReference>
<keyword evidence="5" id="KW-1185">Reference proteome</keyword>
<dbReference type="GO" id="GO:0016787">
    <property type="term" value="F:hydrolase activity"/>
    <property type="evidence" value="ECO:0007669"/>
    <property type="project" value="UniProtKB-KW"/>
</dbReference>
<evidence type="ECO:0000313" key="5">
    <source>
        <dbReference type="Proteomes" id="UP000260812"/>
    </source>
</evidence>
<dbReference type="PANTHER" id="PTHR43046:SF2">
    <property type="entry name" value="8-OXO-DGTP DIPHOSPHATASE-RELATED"/>
    <property type="match status" value="1"/>
</dbReference>
<dbReference type="PROSITE" id="PS51462">
    <property type="entry name" value="NUDIX"/>
    <property type="match status" value="1"/>
</dbReference>
<dbReference type="AlphaFoldDB" id="A0A3E3HZ26"/>
<comment type="cofactor">
    <cofactor evidence="1">
        <name>Mg(2+)</name>
        <dbReference type="ChEBI" id="CHEBI:18420"/>
    </cofactor>
</comment>
<organism evidence="4 5">
    <name type="scientific">Eisenbergiella massiliensis</name>
    <dbReference type="NCBI Taxonomy" id="1720294"/>
    <lineage>
        <taxon>Bacteria</taxon>
        <taxon>Bacillati</taxon>
        <taxon>Bacillota</taxon>
        <taxon>Clostridia</taxon>
        <taxon>Lachnospirales</taxon>
        <taxon>Lachnospiraceae</taxon>
        <taxon>Eisenbergiella</taxon>
    </lineage>
</organism>
<evidence type="ECO:0000256" key="1">
    <source>
        <dbReference type="ARBA" id="ARBA00001946"/>
    </source>
</evidence>
<dbReference type="InterPro" id="IPR015797">
    <property type="entry name" value="NUDIX_hydrolase-like_dom_sf"/>
</dbReference>
<dbReference type="SUPFAM" id="SSF55811">
    <property type="entry name" value="Nudix"/>
    <property type="match status" value="1"/>
</dbReference>